<name>A0A7I7QKE6_9MYCO</name>
<evidence type="ECO:0000313" key="3">
    <source>
        <dbReference type="Proteomes" id="UP000467193"/>
    </source>
</evidence>
<feature type="region of interest" description="Disordered" evidence="1">
    <location>
        <begin position="1"/>
        <end position="30"/>
    </location>
</feature>
<dbReference type="AlphaFoldDB" id="A0A7I7QKE6"/>
<accession>A0A7I7QKE6</accession>
<reference evidence="2 3" key="1">
    <citation type="journal article" date="2019" name="Emerg. Microbes Infect.">
        <title>Comprehensive subspecies identification of 175 nontuberculous mycobacteria species based on 7547 genomic profiles.</title>
        <authorList>
            <person name="Matsumoto Y."/>
            <person name="Kinjo T."/>
            <person name="Motooka D."/>
            <person name="Nabeya D."/>
            <person name="Jung N."/>
            <person name="Uechi K."/>
            <person name="Horii T."/>
            <person name="Iida T."/>
            <person name="Fujita J."/>
            <person name="Nakamura S."/>
        </authorList>
    </citation>
    <scope>NUCLEOTIDE SEQUENCE [LARGE SCALE GENOMIC DNA]</scope>
    <source>
        <strain evidence="2 3">JCM 17899</strain>
    </source>
</reference>
<evidence type="ECO:0000313" key="2">
    <source>
        <dbReference type="EMBL" id="BBY26731.1"/>
    </source>
</evidence>
<dbReference type="KEGG" id="msei:MSEDJ_08270"/>
<organism evidence="2 3">
    <name type="scientific">Mycolicibacterium sediminis</name>
    <dbReference type="NCBI Taxonomy" id="1286180"/>
    <lineage>
        <taxon>Bacteria</taxon>
        <taxon>Bacillati</taxon>
        <taxon>Actinomycetota</taxon>
        <taxon>Actinomycetes</taxon>
        <taxon>Mycobacteriales</taxon>
        <taxon>Mycobacteriaceae</taxon>
        <taxon>Mycolicibacterium</taxon>
    </lineage>
</organism>
<sequence>MPDVARTVTASAGGTCRAPDRGVTSTAAGMGGGSTAAAFPTLAVVWTAPADDPPWDMVTSAVITATAVSTSNRCRRRAVNGVLPTVWQSCTAILENRRTLRMLSAQRKW</sequence>
<dbReference type="EMBL" id="AP022588">
    <property type="protein sequence ID" value="BBY26731.1"/>
    <property type="molecule type" value="Genomic_DNA"/>
</dbReference>
<protein>
    <submittedName>
        <fullName evidence="2">Uncharacterized protein</fullName>
    </submittedName>
</protein>
<proteinExistence type="predicted"/>
<keyword evidence="3" id="KW-1185">Reference proteome</keyword>
<gene>
    <name evidence="2" type="ORF">MSEDJ_08270</name>
</gene>
<evidence type="ECO:0000256" key="1">
    <source>
        <dbReference type="SAM" id="MobiDB-lite"/>
    </source>
</evidence>
<dbReference type="Proteomes" id="UP000467193">
    <property type="component" value="Chromosome"/>
</dbReference>